<evidence type="ECO:0000256" key="3">
    <source>
        <dbReference type="ARBA" id="ARBA00022741"/>
    </source>
</evidence>
<proteinExistence type="inferred from homology"/>
<dbReference type="PROSITE" id="PS50823">
    <property type="entry name" value="KH_TYPE_2"/>
    <property type="match status" value="1"/>
</dbReference>
<evidence type="ECO:0000256" key="7">
    <source>
        <dbReference type="PROSITE-ProRule" id="PRU01050"/>
    </source>
</evidence>
<feature type="binding site" evidence="6">
    <location>
        <begin position="65"/>
        <end position="69"/>
    </location>
    <ligand>
        <name>GTP</name>
        <dbReference type="ChEBI" id="CHEBI:37565"/>
    </ligand>
</feature>
<dbReference type="InterPro" id="IPR030388">
    <property type="entry name" value="G_ERA_dom"/>
</dbReference>
<feature type="region of interest" description="G5" evidence="7">
    <location>
        <begin position="154"/>
        <end position="156"/>
    </location>
</feature>
<reference evidence="11 12" key="1">
    <citation type="journal article" date="2016" name="Nat. Commun.">
        <title>Thousands of microbial genomes shed light on interconnected biogeochemical processes in an aquifer system.</title>
        <authorList>
            <person name="Anantharaman K."/>
            <person name="Brown C.T."/>
            <person name="Hug L.A."/>
            <person name="Sharon I."/>
            <person name="Castelle C.J."/>
            <person name="Probst A.J."/>
            <person name="Thomas B.C."/>
            <person name="Singh A."/>
            <person name="Wilkins M.J."/>
            <person name="Karaoz U."/>
            <person name="Brodie E.L."/>
            <person name="Williams K.H."/>
            <person name="Hubbard S.S."/>
            <person name="Banfield J.F."/>
        </authorList>
    </citation>
    <scope>NUCLEOTIDE SEQUENCE [LARGE SCALE GENOMIC DNA]</scope>
</reference>
<dbReference type="AlphaFoldDB" id="A0A1F7W8D3"/>
<comment type="caution">
    <text evidence="6">Lacks conserved residue(s) required for the propagation of feature annotation.</text>
</comment>
<evidence type="ECO:0000256" key="6">
    <source>
        <dbReference type="HAMAP-Rule" id="MF_00367"/>
    </source>
</evidence>
<keyword evidence="6" id="KW-0963">Cytoplasm</keyword>
<evidence type="ECO:0000313" key="11">
    <source>
        <dbReference type="EMBL" id="OGL98487.1"/>
    </source>
</evidence>
<dbReference type="SUPFAM" id="SSF52540">
    <property type="entry name" value="P-loop containing nucleoside triphosphate hydrolases"/>
    <property type="match status" value="1"/>
</dbReference>
<evidence type="ECO:0000256" key="1">
    <source>
        <dbReference type="ARBA" id="ARBA00007921"/>
    </source>
</evidence>
<feature type="domain" description="Era-type G" evidence="10">
    <location>
        <begin position="10"/>
        <end position="175"/>
    </location>
</feature>
<dbReference type="InterPro" id="IPR015946">
    <property type="entry name" value="KH_dom-like_a/b"/>
</dbReference>
<dbReference type="Pfam" id="PF01926">
    <property type="entry name" value="MMR_HSR1"/>
    <property type="match status" value="1"/>
</dbReference>
<dbReference type="NCBIfam" id="TIGR00231">
    <property type="entry name" value="small_GTP"/>
    <property type="match status" value="1"/>
</dbReference>
<dbReference type="GO" id="GO:0003924">
    <property type="term" value="F:GTPase activity"/>
    <property type="evidence" value="ECO:0007669"/>
    <property type="project" value="UniProtKB-UniRule"/>
</dbReference>
<dbReference type="CDD" id="cd22534">
    <property type="entry name" value="KH-II_Era"/>
    <property type="match status" value="1"/>
</dbReference>
<dbReference type="InterPro" id="IPR027417">
    <property type="entry name" value="P-loop_NTPase"/>
</dbReference>
<evidence type="ECO:0000313" key="12">
    <source>
        <dbReference type="Proteomes" id="UP000176501"/>
    </source>
</evidence>
<dbReference type="PANTHER" id="PTHR42698:SF1">
    <property type="entry name" value="GTPASE ERA, MITOCHONDRIAL"/>
    <property type="match status" value="1"/>
</dbReference>
<comment type="caution">
    <text evidence="11">The sequence shown here is derived from an EMBL/GenBank/DDBJ whole genome shotgun (WGS) entry which is preliminary data.</text>
</comment>
<organism evidence="11 12">
    <name type="scientific">Candidatus Uhrbacteria bacterium RIFOXYB2_FULL_57_15</name>
    <dbReference type="NCBI Taxonomy" id="1802422"/>
    <lineage>
        <taxon>Bacteria</taxon>
        <taxon>Candidatus Uhriibacteriota</taxon>
    </lineage>
</organism>
<dbReference type="PANTHER" id="PTHR42698">
    <property type="entry name" value="GTPASE ERA"/>
    <property type="match status" value="1"/>
</dbReference>
<dbReference type="NCBIfam" id="NF000908">
    <property type="entry name" value="PRK00089.1"/>
    <property type="match status" value="1"/>
</dbReference>
<feature type="region of interest" description="G4" evidence="7">
    <location>
        <begin position="128"/>
        <end position="131"/>
    </location>
</feature>
<dbReference type="InterPro" id="IPR006073">
    <property type="entry name" value="GTP-bd"/>
</dbReference>
<gene>
    <name evidence="6" type="primary">era</name>
    <name evidence="11" type="ORF">A2304_02230</name>
</gene>
<dbReference type="GO" id="GO:0000028">
    <property type="term" value="P:ribosomal small subunit assembly"/>
    <property type="evidence" value="ECO:0007669"/>
    <property type="project" value="TreeGrafter"/>
</dbReference>
<comment type="similarity">
    <text evidence="1 6 7 8">Belongs to the TRAFAC class TrmE-Era-EngA-EngB-Septin-like GTPase superfamily. Era GTPase family.</text>
</comment>
<evidence type="ECO:0000256" key="8">
    <source>
        <dbReference type="RuleBase" id="RU003761"/>
    </source>
</evidence>
<sequence>MLDTTAAKQKTGFAVLVGRSNVGKSTLLNTLVGTKVAITTPKPQTTRLPVQGILTRPDGQVVFVDTPGLMKKAKDMLTKKLLDSVKDSLKDVDVIVYVADPTRSIGDEEKAMLAMIRNIEKPKILVINKADLNSPPFVEHYRDLAAEFTRVIDVSALTGMNVNALADFIFESMPEGEPYYPLQQLTNMKSEIWLAELIREKLFLRLRQEVPYTTHVEVEEMETREDGTLYVRATVYTTEERYKRMIIGKGGQGIKEIGQSTRNELEAVMQKKVFLDLTVEVDAHWVERLS</sequence>
<dbReference type="PROSITE" id="PS51713">
    <property type="entry name" value="G_ERA"/>
    <property type="match status" value="1"/>
</dbReference>
<dbReference type="InterPro" id="IPR004044">
    <property type="entry name" value="KH_dom_type_2"/>
</dbReference>
<feature type="binding site" evidence="6">
    <location>
        <begin position="128"/>
        <end position="131"/>
    </location>
    <ligand>
        <name>GTP</name>
        <dbReference type="ChEBI" id="CHEBI:37565"/>
    </ligand>
</feature>
<feature type="domain" description="KH type-2" evidence="9">
    <location>
        <begin position="206"/>
        <end position="283"/>
    </location>
</feature>
<feature type="region of interest" description="G3" evidence="7">
    <location>
        <begin position="65"/>
        <end position="68"/>
    </location>
</feature>
<feature type="region of interest" description="G2" evidence="7">
    <location>
        <begin position="44"/>
        <end position="48"/>
    </location>
</feature>
<keyword evidence="6" id="KW-0699">rRNA-binding</keyword>
<dbReference type="CDD" id="cd04163">
    <property type="entry name" value="Era"/>
    <property type="match status" value="1"/>
</dbReference>
<keyword evidence="6" id="KW-1003">Cell membrane</keyword>
<dbReference type="GO" id="GO:0070181">
    <property type="term" value="F:small ribosomal subunit rRNA binding"/>
    <property type="evidence" value="ECO:0007669"/>
    <property type="project" value="UniProtKB-UniRule"/>
</dbReference>
<dbReference type="Proteomes" id="UP000176501">
    <property type="component" value="Unassembled WGS sequence"/>
</dbReference>
<keyword evidence="6" id="KW-0690">Ribosome biogenesis</keyword>
<dbReference type="Gene3D" id="3.40.50.300">
    <property type="entry name" value="P-loop containing nucleotide triphosphate hydrolases"/>
    <property type="match status" value="1"/>
</dbReference>
<keyword evidence="6" id="KW-0472">Membrane</keyword>
<evidence type="ECO:0000259" key="10">
    <source>
        <dbReference type="PROSITE" id="PS51713"/>
    </source>
</evidence>
<dbReference type="GO" id="GO:0005525">
    <property type="term" value="F:GTP binding"/>
    <property type="evidence" value="ECO:0007669"/>
    <property type="project" value="UniProtKB-UniRule"/>
</dbReference>
<keyword evidence="4 6" id="KW-0694">RNA-binding</keyword>
<name>A0A1F7W8D3_9BACT</name>
<evidence type="ECO:0000256" key="5">
    <source>
        <dbReference type="ARBA" id="ARBA00023134"/>
    </source>
</evidence>
<comment type="subunit">
    <text evidence="6">Monomer.</text>
</comment>
<feature type="region of interest" description="G1" evidence="7">
    <location>
        <begin position="18"/>
        <end position="25"/>
    </location>
</feature>
<dbReference type="GO" id="GO:0043024">
    <property type="term" value="F:ribosomal small subunit binding"/>
    <property type="evidence" value="ECO:0007669"/>
    <property type="project" value="TreeGrafter"/>
</dbReference>
<evidence type="ECO:0000259" key="9">
    <source>
        <dbReference type="PROSITE" id="PS50823"/>
    </source>
</evidence>
<protein>
    <recommendedName>
        <fullName evidence="2 6">GTPase Era</fullName>
    </recommendedName>
</protein>
<dbReference type="HAMAP" id="MF_00367">
    <property type="entry name" value="GTPase_Era"/>
    <property type="match status" value="1"/>
</dbReference>
<evidence type="ECO:0000256" key="4">
    <source>
        <dbReference type="ARBA" id="ARBA00022884"/>
    </source>
</evidence>
<keyword evidence="3 6" id="KW-0547">Nucleotide-binding</keyword>
<dbReference type="GO" id="GO:0005829">
    <property type="term" value="C:cytosol"/>
    <property type="evidence" value="ECO:0007669"/>
    <property type="project" value="TreeGrafter"/>
</dbReference>
<keyword evidence="5 6" id="KW-0342">GTP-binding</keyword>
<dbReference type="PRINTS" id="PR00326">
    <property type="entry name" value="GTP1OBG"/>
</dbReference>
<accession>A0A1F7W8D3</accession>
<comment type="function">
    <text evidence="6">An essential GTPase that binds both GDP and GTP, with rapid nucleotide exchange. Plays a role in 16S rRNA processing and 30S ribosomal subunit biogenesis and possibly also in cell cycle regulation and energy metabolism.</text>
</comment>
<dbReference type="Gene3D" id="3.30.300.20">
    <property type="match status" value="1"/>
</dbReference>
<dbReference type="NCBIfam" id="TIGR00436">
    <property type="entry name" value="era"/>
    <property type="match status" value="1"/>
</dbReference>
<dbReference type="InterPro" id="IPR005225">
    <property type="entry name" value="Small_GTP-bd"/>
</dbReference>
<evidence type="ECO:0000256" key="2">
    <source>
        <dbReference type="ARBA" id="ARBA00020484"/>
    </source>
</evidence>
<comment type="subcellular location">
    <subcellularLocation>
        <location evidence="6">Cytoplasm</location>
    </subcellularLocation>
    <subcellularLocation>
        <location evidence="6">Cell membrane</location>
        <topology evidence="6">Peripheral membrane protein</topology>
    </subcellularLocation>
</comment>
<dbReference type="Pfam" id="PF07650">
    <property type="entry name" value="KH_2"/>
    <property type="match status" value="1"/>
</dbReference>
<dbReference type="InterPro" id="IPR009019">
    <property type="entry name" value="KH_sf_prok-type"/>
</dbReference>
<dbReference type="EMBL" id="MGFE01000020">
    <property type="protein sequence ID" value="OGL98487.1"/>
    <property type="molecule type" value="Genomic_DNA"/>
</dbReference>
<dbReference type="SUPFAM" id="SSF54814">
    <property type="entry name" value="Prokaryotic type KH domain (KH-domain type II)"/>
    <property type="match status" value="1"/>
</dbReference>
<dbReference type="InterPro" id="IPR005662">
    <property type="entry name" value="GTPase_Era-like"/>
</dbReference>
<dbReference type="GO" id="GO:0005886">
    <property type="term" value="C:plasma membrane"/>
    <property type="evidence" value="ECO:0007669"/>
    <property type="project" value="UniProtKB-SubCell"/>
</dbReference>